<evidence type="ECO:0000256" key="11">
    <source>
        <dbReference type="ARBA" id="ARBA00048988"/>
    </source>
</evidence>
<dbReference type="InterPro" id="IPR013986">
    <property type="entry name" value="DExx_box_DNA_helicase_dom_sf"/>
</dbReference>
<evidence type="ECO:0000256" key="12">
    <source>
        <dbReference type="PROSITE-ProRule" id="PRU00560"/>
    </source>
</evidence>
<evidence type="ECO:0000256" key="7">
    <source>
        <dbReference type="ARBA" id="ARBA00023235"/>
    </source>
</evidence>
<reference evidence="16" key="1">
    <citation type="submission" date="2017-02" db="EMBL/GenBank/DDBJ databases">
        <title>Comparative genomics and description of representatives of a novel lineage of planctomycetes thriving in anoxic sediments.</title>
        <authorList>
            <person name="Spring S."/>
            <person name="Bunk B."/>
            <person name="Sproer C."/>
            <person name="Klenk H.-P."/>
        </authorList>
    </citation>
    <scope>NUCLEOTIDE SEQUENCE [LARGE SCALE GENOMIC DNA]</scope>
    <source>
        <strain evidence="16">L21-RPul-D3</strain>
    </source>
</reference>
<evidence type="ECO:0000256" key="5">
    <source>
        <dbReference type="ARBA" id="ARBA00022840"/>
    </source>
</evidence>
<dbReference type="EC" id="5.6.2.4" evidence="9"/>
<keyword evidence="4 12" id="KW-0347">Helicase</keyword>
<evidence type="ECO:0000259" key="13">
    <source>
        <dbReference type="PROSITE" id="PS51198"/>
    </source>
</evidence>
<keyword evidence="5 12" id="KW-0067">ATP-binding</keyword>
<dbReference type="GO" id="GO:0005524">
    <property type="term" value="F:ATP binding"/>
    <property type="evidence" value="ECO:0007669"/>
    <property type="project" value="UniProtKB-UniRule"/>
</dbReference>
<feature type="domain" description="UvrD-like helicase C-terminal" evidence="14">
    <location>
        <begin position="285"/>
        <end position="563"/>
    </location>
</feature>
<evidence type="ECO:0000256" key="1">
    <source>
        <dbReference type="ARBA" id="ARBA00009922"/>
    </source>
</evidence>
<keyword evidence="3 12" id="KW-0378">Hydrolase</keyword>
<comment type="catalytic activity">
    <reaction evidence="8">
        <text>Couples ATP hydrolysis with the unwinding of duplex DNA by translocating in the 3'-5' direction.</text>
        <dbReference type="EC" id="5.6.2.4"/>
    </reaction>
</comment>
<dbReference type="InterPro" id="IPR014017">
    <property type="entry name" value="DNA_helicase_UvrD-like_C"/>
</dbReference>
<keyword evidence="2 12" id="KW-0547">Nucleotide-binding</keyword>
<dbReference type="PROSITE" id="PS51217">
    <property type="entry name" value="UVRD_HELICASE_CTER"/>
    <property type="match status" value="1"/>
</dbReference>
<evidence type="ECO:0000256" key="2">
    <source>
        <dbReference type="ARBA" id="ARBA00022741"/>
    </source>
</evidence>
<keyword evidence="7" id="KW-0413">Isomerase</keyword>
<dbReference type="GO" id="GO:0016887">
    <property type="term" value="F:ATP hydrolysis activity"/>
    <property type="evidence" value="ECO:0007669"/>
    <property type="project" value="RHEA"/>
</dbReference>
<dbReference type="Proteomes" id="UP000188273">
    <property type="component" value="Chromosome"/>
</dbReference>
<dbReference type="GO" id="GO:0000725">
    <property type="term" value="P:recombinational repair"/>
    <property type="evidence" value="ECO:0007669"/>
    <property type="project" value="TreeGrafter"/>
</dbReference>
<keyword evidence="16" id="KW-1185">Reference proteome</keyword>
<sequence length="726" mass="82357">MAQSFSFDQLTPSQKEAIEHKDGPLLIIAGPGSGKTRTVTCRIARLVEKGVSPWSICAITFTNKAADEMKQRVREMGVPRGAQISTFHSLCVRILREFADYAGVKSTFSIYSDAEQKACIKEVIKASNQSTKNFPPAKVLSYISNYKNDLFDPDEAVKMADGFQQKMVAKLFKRYQNRLIQNNALDFDDLLTKTAFLIKNYPEIRKQLSDRYKYILVDEYQDTNHAQYQIAKGLALEHGNICVTGDPDQSIYRWRGADIRNIMAFEKDWPNAKVVKLEENFRSCPAVLELADKLISHNRQRKEKNLKAVRSEEKKIVFSPFEDQREEGLSIAGKINELIQQGHNPNEIAVLYRTNSMSRSIEESFIRGKVPYLIVRGVEFYNRKEIRDMLAYLKLISNPSDSVALERIINTPPRGIGKTTLERLKRYASNNGISLWHAATEADRVEMLSKAAAAKVIEFTKMIQGFQDFSRQDSFAVSDLIEDIFESSGFKAALKKSSEQEDAVENIEELINNAAFFDNAQQEEDQPGGLDDYLQMISLYSDADAYDPGSGKVSLMTLHAAKGLEFDNVFIIGLEEGILPHERSSESDSQLEEERRLFFVGITRARLNLFISQTKYRTIWGREIRTLPSQFIFECGLKTESYTAVNDTVKDSVGSYRRTVRDETKRSRTSSNAAYFAGQRVSHRKFGAGVVKEYLDLGENSVITVKFDKGQVKTLVQKYAKLECLD</sequence>
<keyword evidence="6" id="KW-0238">DNA-binding</keyword>
<dbReference type="PROSITE" id="PS51198">
    <property type="entry name" value="UVRD_HELICASE_ATP_BIND"/>
    <property type="match status" value="1"/>
</dbReference>
<dbReference type="GO" id="GO:0005829">
    <property type="term" value="C:cytosol"/>
    <property type="evidence" value="ECO:0007669"/>
    <property type="project" value="TreeGrafter"/>
</dbReference>
<evidence type="ECO:0000313" key="15">
    <source>
        <dbReference type="EMBL" id="AQQ08737.1"/>
    </source>
</evidence>
<comment type="catalytic activity">
    <reaction evidence="11">
        <text>ATP + H2O = ADP + phosphate + H(+)</text>
        <dbReference type="Rhea" id="RHEA:13065"/>
        <dbReference type="ChEBI" id="CHEBI:15377"/>
        <dbReference type="ChEBI" id="CHEBI:15378"/>
        <dbReference type="ChEBI" id="CHEBI:30616"/>
        <dbReference type="ChEBI" id="CHEBI:43474"/>
        <dbReference type="ChEBI" id="CHEBI:456216"/>
        <dbReference type="EC" id="5.6.2.4"/>
    </reaction>
</comment>
<dbReference type="GO" id="GO:0033202">
    <property type="term" value="C:DNA helicase complex"/>
    <property type="evidence" value="ECO:0007669"/>
    <property type="project" value="TreeGrafter"/>
</dbReference>
<gene>
    <name evidence="15" type="primary">pcrA</name>
    <name evidence="15" type="ORF">L21SP3_00527</name>
</gene>
<dbReference type="Pfam" id="PF00580">
    <property type="entry name" value="UvrD-helicase"/>
    <property type="match status" value="1"/>
</dbReference>
<dbReference type="OrthoDB" id="9810135at2"/>
<comment type="similarity">
    <text evidence="1">Belongs to the helicase family. UvrD subfamily.</text>
</comment>
<dbReference type="PANTHER" id="PTHR11070:SF2">
    <property type="entry name" value="ATP-DEPENDENT DNA HELICASE SRS2"/>
    <property type="match status" value="1"/>
</dbReference>
<evidence type="ECO:0000256" key="4">
    <source>
        <dbReference type="ARBA" id="ARBA00022806"/>
    </source>
</evidence>
<dbReference type="FunFam" id="1.10.486.10:FF:000003">
    <property type="entry name" value="ATP-dependent DNA helicase"/>
    <property type="match status" value="1"/>
</dbReference>
<dbReference type="CDD" id="cd17932">
    <property type="entry name" value="DEXQc_UvrD"/>
    <property type="match status" value="1"/>
</dbReference>
<dbReference type="KEGG" id="pbu:L21SP3_00527"/>
<proteinExistence type="inferred from homology"/>
<protein>
    <recommendedName>
        <fullName evidence="9">DNA 3'-5' helicase</fullName>
        <ecNumber evidence="9">5.6.2.4</ecNumber>
    </recommendedName>
    <alternativeName>
        <fullName evidence="10">DNA 3'-5' helicase II</fullName>
    </alternativeName>
</protein>
<dbReference type="InterPro" id="IPR000212">
    <property type="entry name" value="DNA_helicase_UvrD/REP"/>
</dbReference>
<feature type="binding site" evidence="12">
    <location>
        <begin position="29"/>
        <end position="36"/>
    </location>
    <ligand>
        <name>ATP</name>
        <dbReference type="ChEBI" id="CHEBI:30616"/>
    </ligand>
</feature>
<dbReference type="SUPFAM" id="SSF52540">
    <property type="entry name" value="P-loop containing nucleoside triphosphate hydrolases"/>
    <property type="match status" value="1"/>
</dbReference>
<evidence type="ECO:0000256" key="3">
    <source>
        <dbReference type="ARBA" id="ARBA00022801"/>
    </source>
</evidence>
<dbReference type="AlphaFoldDB" id="A0A1Q2HMP7"/>
<evidence type="ECO:0000259" key="14">
    <source>
        <dbReference type="PROSITE" id="PS51217"/>
    </source>
</evidence>
<dbReference type="CDD" id="cd18807">
    <property type="entry name" value="SF1_C_UvrD"/>
    <property type="match status" value="1"/>
</dbReference>
<organism evidence="15 16">
    <name type="scientific">Sedimentisphaera cyanobacteriorum</name>
    <dbReference type="NCBI Taxonomy" id="1940790"/>
    <lineage>
        <taxon>Bacteria</taxon>
        <taxon>Pseudomonadati</taxon>
        <taxon>Planctomycetota</taxon>
        <taxon>Phycisphaerae</taxon>
        <taxon>Sedimentisphaerales</taxon>
        <taxon>Sedimentisphaeraceae</taxon>
        <taxon>Sedimentisphaera</taxon>
    </lineage>
</organism>
<dbReference type="GO" id="GO:0043138">
    <property type="term" value="F:3'-5' DNA helicase activity"/>
    <property type="evidence" value="ECO:0007669"/>
    <property type="project" value="UniProtKB-EC"/>
</dbReference>
<dbReference type="InterPro" id="IPR027417">
    <property type="entry name" value="P-loop_NTPase"/>
</dbReference>
<dbReference type="Gene3D" id="1.10.10.160">
    <property type="match status" value="1"/>
</dbReference>
<dbReference type="Gene3D" id="1.10.486.10">
    <property type="entry name" value="PCRA, domain 4"/>
    <property type="match status" value="1"/>
</dbReference>
<dbReference type="Pfam" id="PF13361">
    <property type="entry name" value="UvrD_C"/>
    <property type="match status" value="1"/>
</dbReference>
<evidence type="ECO:0000256" key="6">
    <source>
        <dbReference type="ARBA" id="ARBA00023125"/>
    </source>
</evidence>
<accession>A0A1Q2HMP7</accession>
<dbReference type="RefSeq" id="WP_123785115.1">
    <property type="nucleotide sequence ID" value="NZ_CP019633.1"/>
</dbReference>
<evidence type="ECO:0000256" key="10">
    <source>
        <dbReference type="ARBA" id="ARBA00034923"/>
    </source>
</evidence>
<dbReference type="EMBL" id="CP019633">
    <property type="protein sequence ID" value="AQQ08737.1"/>
    <property type="molecule type" value="Genomic_DNA"/>
</dbReference>
<dbReference type="InterPro" id="IPR014016">
    <property type="entry name" value="UvrD-like_ATP-bd"/>
</dbReference>
<dbReference type="PANTHER" id="PTHR11070">
    <property type="entry name" value="UVRD / RECB / PCRA DNA HELICASE FAMILY MEMBER"/>
    <property type="match status" value="1"/>
</dbReference>
<name>A0A1Q2HMP7_9BACT</name>
<evidence type="ECO:0000256" key="9">
    <source>
        <dbReference type="ARBA" id="ARBA00034808"/>
    </source>
</evidence>
<dbReference type="Gene3D" id="3.40.50.300">
    <property type="entry name" value="P-loop containing nucleotide triphosphate hydrolases"/>
    <property type="match status" value="2"/>
</dbReference>
<feature type="domain" description="UvrD-like helicase ATP-binding" evidence="13">
    <location>
        <begin position="8"/>
        <end position="284"/>
    </location>
</feature>
<dbReference type="STRING" id="1940790.L21SP3_00527"/>
<dbReference type="GO" id="GO:0003677">
    <property type="term" value="F:DNA binding"/>
    <property type="evidence" value="ECO:0007669"/>
    <property type="project" value="UniProtKB-KW"/>
</dbReference>
<evidence type="ECO:0000256" key="8">
    <source>
        <dbReference type="ARBA" id="ARBA00034617"/>
    </source>
</evidence>
<evidence type="ECO:0000313" key="16">
    <source>
        <dbReference type="Proteomes" id="UP000188273"/>
    </source>
</evidence>